<dbReference type="STRING" id="592026.GCWU0000282_001287"/>
<dbReference type="Pfam" id="PF05076">
    <property type="entry name" value="SUFU"/>
    <property type="match status" value="1"/>
</dbReference>
<evidence type="ECO:0000259" key="1">
    <source>
        <dbReference type="Pfam" id="PF05076"/>
    </source>
</evidence>
<accession>V2Z9I9</accession>
<dbReference type="Proteomes" id="UP000018227">
    <property type="component" value="Unassembled WGS sequence"/>
</dbReference>
<dbReference type="EMBL" id="ACIL03000009">
    <property type="protein sequence ID" value="ESL03575.1"/>
    <property type="molecule type" value="Genomic_DNA"/>
</dbReference>
<feature type="domain" description="Suppressor of fused-like" evidence="1">
    <location>
        <begin position="20"/>
        <end position="132"/>
    </location>
</feature>
<sequence length="160" mass="18818">MKAGIMIKIEKHERYSTMVEKFEGMKFVINLPLDWKLDETSLKSSEWNWPVKLLEEIQEFIKLGKITAEEGGIFEKEGGETLSYDTKLTGFILFKPVLQGSDKDSLQLIPLYKEEISFARRLGWRRLRNMFKYLTPEELNLISTDRYNIITDIDGRRNSF</sequence>
<proteinExistence type="predicted"/>
<gene>
    <name evidence="2" type="ORF">GCWU0000282_001287</name>
</gene>
<reference evidence="2 3" key="1">
    <citation type="submission" date="2013-06" db="EMBL/GenBank/DDBJ databases">
        <authorList>
            <person name="Weinstock G."/>
            <person name="Sodergren E."/>
            <person name="Clifton S."/>
            <person name="Fulton L."/>
            <person name="Fulton B."/>
            <person name="Courtney L."/>
            <person name="Fronick C."/>
            <person name="Harrison M."/>
            <person name="Strong C."/>
            <person name="Farmer C."/>
            <person name="Delahaunty K."/>
            <person name="Markovic C."/>
            <person name="Hall O."/>
            <person name="Minx P."/>
            <person name="Tomlinson C."/>
            <person name="Mitreva M."/>
            <person name="Nelson J."/>
            <person name="Hou S."/>
            <person name="Wollam A."/>
            <person name="Pepin K.H."/>
            <person name="Johnson M."/>
            <person name="Bhonagiri V."/>
            <person name="Nash W.E."/>
            <person name="Warren W."/>
            <person name="Chinwalla A."/>
            <person name="Mardis E.R."/>
            <person name="Wilson R.K."/>
        </authorList>
    </citation>
    <scope>NUCLEOTIDE SEQUENCE [LARGE SCALE GENOMIC DNA]</scope>
    <source>
        <strain evidence="2 3">ATCC 51271</strain>
    </source>
</reference>
<dbReference type="InterPro" id="IPR020941">
    <property type="entry name" value="SUFU-like_domain"/>
</dbReference>
<protein>
    <recommendedName>
        <fullName evidence="1">Suppressor of fused-like domain-containing protein</fullName>
    </recommendedName>
</protein>
<evidence type="ECO:0000313" key="2">
    <source>
        <dbReference type="EMBL" id="ESL03575.1"/>
    </source>
</evidence>
<keyword evidence="3" id="KW-1185">Reference proteome</keyword>
<dbReference type="OrthoDB" id="4827574at2"/>
<comment type="caution">
    <text evidence="2">The sequence shown here is derived from an EMBL/GenBank/DDBJ whole genome shotgun (WGS) entry which is preliminary data.</text>
</comment>
<name>V2Z9I9_9FIRM</name>
<dbReference type="AlphaFoldDB" id="V2Z9I9"/>
<evidence type="ECO:0000313" key="3">
    <source>
        <dbReference type="Proteomes" id="UP000018227"/>
    </source>
</evidence>
<dbReference type="HOGENOM" id="CLU_1649072_0_0_9"/>
<organism evidence="2 3">
    <name type="scientific">Catonella morbi ATCC 51271</name>
    <dbReference type="NCBI Taxonomy" id="592026"/>
    <lineage>
        <taxon>Bacteria</taxon>
        <taxon>Bacillati</taxon>
        <taxon>Bacillota</taxon>
        <taxon>Clostridia</taxon>
        <taxon>Lachnospirales</taxon>
        <taxon>Lachnospiraceae</taxon>
        <taxon>Catonella</taxon>
    </lineage>
</organism>
<dbReference type="eggNOG" id="COG4859">
    <property type="taxonomic scope" value="Bacteria"/>
</dbReference>